<feature type="domain" description="Response regulatory" evidence="5">
    <location>
        <begin position="6"/>
        <end position="123"/>
    </location>
</feature>
<dbReference type="RefSeq" id="WP_126553141.1">
    <property type="nucleotide sequence ID" value="NZ_BIFS01000001.1"/>
</dbReference>
<dbReference type="InterPro" id="IPR000792">
    <property type="entry name" value="Tscrpt_reg_LuxR_C"/>
</dbReference>
<evidence type="ECO:0000313" key="6">
    <source>
        <dbReference type="EMBL" id="GCE21467.1"/>
    </source>
</evidence>
<feature type="modified residue" description="4-aspartylphosphate" evidence="3">
    <location>
        <position position="58"/>
    </location>
</feature>
<dbReference type="SMART" id="SM00448">
    <property type="entry name" value="REC"/>
    <property type="match status" value="1"/>
</dbReference>
<evidence type="ECO:0000256" key="1">
    <source>
        <dbReference type="ARBA" id="ARBA00022553"/>
    </source>
</evidence>
<comment type="caution">
    <text evidence="6">The sequence shown here is derived from an EMBL/GenBank/DDBJ whole genome shotgun (WGS) entry which is preliminary data.</text>
</comment>
<name>A0A402AQU6_9CHLR</name>
<evidence type="ECO:0000256" key="2">
    <source>
        <dbReference type="ARBA" id="ARBA00023125"/>
    </source>
</evidence>
<dbReference type="Pfam" id="PF00072">
    <property type="entry name" value="Response_reg"/>
    <property type="match status" value="1"/>
</dbReference>
<keyword evidence="7" id="KW-1185">Reference proteome</keyword>
<keyword evidence="1 3" id="KW-0597">Phosphoprotein</keyword>
<dbReference type="GO" id="GO:0000160">
    <property type="term" value="P:phosphorelay signal transduction system"/>
    <property type="evidence" value="ECO:0007669"/>
    <property type="project" value="InterPro"/>
</dbReference>
<keyword evidence="2 6" id="KW-0238">DNA-binding</keyword>
<organism evidence="6 7">
    <name type="scientific">Dictyobacter kobayashii</name>
    <dbReference type="NCBI Taxonomy" id="2014872"/>
    <lineage>
        <taxon>Bacteria</taxon>
        <taxon>Bacillati</taxon>
        <taxon>Chloroflexota</taxon>
        <taxon>Ktedonobacteria</taxon>
        <taxon>Ktedonobacterales</taxon>
        <taxon>Dictyobacteraceae</taxon>
        <taxon>Dictyobacter</taxon>
    </lineage>
</organism>
<evidence type="ECO:0000259" key="5">
    <source>
        <dbReference type="PROSITE" id="PS50110"/>
    </source>
</evidence>
<dbReference type="PROSITE" id="PS50043">
    <property type="entry name" value="HTH_LUXR_2"/>
    <property type="match status" value="1"/>
</dbReference>
<dbReference type="Pfam" id="PF00196">
    <property type="entry name" value="GerE"/>
    <property type="match status" value="1"/>
</dbReference>
<dbReference type="SMART" id="SM00421">
    <property type="entry name" value="HTH_LUXR"/>
    <property type="match status" value="1"/>
</dbReference>
<feature type="domain" description="HTH luxR-type" evidence="4">
    <location>
        <begin position="158"/>
        <end position="223"/>
    </location>
</feature>
<reference evidence="7" key="1">
    <citation type="submission" date="2018-12" db="EMBL/GenBank/DDBJ databases">
        <title>Tengunoibacter tsumagoiensis gen. nov., sp. nov., Dictyobacter kobayashii sp. nov., D. alpinus sp. nov., and D. joshuensis sp. nov. and description of Dictyobacteraceae fam. nov. within the order Ktedonobacterales isolated from Tengu-no-mugimeshi.</title>
        <authorList>
            <person name="Wang C.M."/>
            <person name="Zheng Y."/>
            <person name="Sakai Y."/>
            <person name="Toyoda A."/>
            <person name="Minakuchi Y."/>
            <person name="Abe K."/>
            <person name="Yokota A."/>
            <person name="Yabe S."/>
        </authorList>
    </citation>
    <scope>NUCLEOTIDE SEQUENCE [LARGE SCALE GENOMIC DNA]</scope>
    <source>
        <strain evidence="7">Uno11</strain>
    </source>
</reference>
<dbReference type="AlphaFoldDB" id="A0A402AQU6"/>
<dbReference type="SUPFAM" id="SSF46894">
    <property type="entry name" value="C-terminal effector domain of the bipartite response regulators"/>
    <property type="match status" value="1"/>
</dbReference>
<evidence type="ECO:0000259" key="4">
    <source>
        <dbReference type="PROSITE" id="PS50043"/>
    </source>
</evidence>
<dbReference type="InterPro" id="IPR039420">
    <property type="entry name" value="WalR-like"/>
</dbReference>
<dbReference type="SUPFAM" id="SSF52172">
    <property type="entry name" value="CheY-like"/>
    <property type="match status" value="1"/>
</dbReference>
<gene>
    <name evidence="6" type="ORF">KDK_52670</name>
</gene>
<dbReference type="CDD" id="cd17535">
    <property type="entry name" value="REC_NarL-like"/>
    <property type="match status" value="1"/>
</dbReference>
<dbReference type="Gene3D" id="3.40.50.2300">
    <property type="match status" value="1"/>
</dbReference>
<evidence type="ECO:0000313" key="7">
    <source>
        <dbReference type="Proteomes" id="UP000287188"/>
    </source>
</evidence>
<dbReference type="PROSITE" id="PS50110">
    <property type="entry name" value="RESPONSE_REGULATORY"/>
    <property type="match status" value="1"/>
</dbReference>
<dbReference type="GO" id="GO:0003677">
    <property type="term" value="F:DNA binding"/>
    <property type="evidence" value="ECO:0007669"/>
    <property type="project" value="UniProtKB-KW"/>
</dbReference>
<dbReference type="EMBL" id="BIFS01000001">
    <property type="protein sequence ID" value="GCE21467.1"/>
    <property type="molecule type" value="Genomic_DNA"/>
</dbReference>
<dbReference type="PANTHER" id="PTHR43214">
    <property type="entry name" value="TWO-COMPONENT RESPONSE REGULATOR"/>
    <property type="match status" value="1"/>
</dbReference>
<dbReference type="Proteomes" id="UP000287188">
    <property type="component" value="Unassembled WGS sequence"/>
</dbReference>
<evidence type="ECO:0000256" key="3">
    <source>
        <dbReference type="PROSITE-ProRule" id="PRU00169"/>
    </source>
</evidence>
<dbReference type="InterPro" id="IPR001789">
    <property type="entry name" value="Sig_transdc_resp-reg_receiver"/>
</dbReference>
<dbReference type="PRINTS" id="PR00038">
    <property type="entry name" value="HTHLUXR"/>
</dbReference>
<dbReference type="InterPro" id="IPR011006">
    <property type="entry name" value="CheY-like_superfamily"/>
</dbReference>
<accession>A0A402AQU6</accession>
<dbReference type="InterPro" id="IPR016032">
    <property type="entry name" value="Sig_transdc_resp-reg_C-effctor"/>
</dbReference>
<dbReference type="InterPro" id="IPR058245">
    <property type="entry name" value="NreC/VraR/RcsB-like_REC"/>
</dbReference>
<protein>
    <submittedName>
        <fullName evidence="6">DNA-binding response regulator</fullName>
    </submittedName>
</protein>
<dbReference type="GO" id="GO:0006355">
    <property type="term" value="P:regulation of DNA-templated transcription"/>
    <property type="evidence" value="ECO:0007669"/>
    <property type="project" value="InterPro"/>
</dbReference>
<dbReference type="CDD" id="cd06170">
    <property type="entry name" value="LuxR_C_like"/>
    <property type="match status" value="1"/>
</dbReference>
<dbReference type="OrthoDB" id="9780153at2"/>
<proteinExistence type="predicted"/>
<sequence length="232" mass="25392">MKQPIQVLIVDDHPLMRKGIRMTLEEVSEDFGLVGEADDGASALRQVAELRPDVVLMDIRMPGMDGLEALEHIRTQHPGVAVILLTTYNDDELVLRGLSAGAHGYLLKDCELEVLLAAIRSAAQGQVLLSPELLQRALMAAQPETSMPRQPPMPQASRKKYANDLTERELTILSAVARGERNKEIAHQLGISERTVLAHLTTIFAKLQVDSRTAAVAVALQQGLILLTNQNT</sequence>